<sequence>MPEPHFTERHTRTVQAPIDLVWAAATALTPGEIRVAGPLMALRSLPRVLKERRLPGRGPDCASFLEVFEREGFIELSRDSVVQDGRASVVYGGAGRFWSPSDNSPLPLADPAAFEAHSGPGTVKVAFSLEVSAVGGATQVTTETRIAGTDHRARRVFGRYWLIIRGPSGLIRRSWLAAIDRRARKGTDRPTP</sequence>
<evidence type="ECO:0008006" key="3">
    <source>
        <dbReference type="Google" id="ProtNLM"/>
    </source>
</evidence>
<keyword evidence="2" id="KW-1185">Reference proteome</keyword>
<name>A0A6G7YI70_9ACTN</name>
<accession>A0A6G7YI70</accession>
<dbReference type="Proteomes" id="UP000502035">
    <property type="component" value="Chromosome"/>
</dbReference>
<dbReference type="RefSeq" id="WP_166319959.1">
    <property type="nucleotide sequence ID" value="NZ_CP049866.1"/>
</dbReference>
<gene>
    <name evidence="1" type="ORF">G7071_14660</name>
</gene>
<protein>
    <recommendedName>
        <fullName evidence="3">DUF2867 domain-containing protein</fullName>
    </recommendedName>
</protein>
<dbReference type="EMBL" id="CP049866">
    <property type="protein sequence ID" value="QIK76480.1"/>
    <property type="molecule type" value="Genomic_DNA"/>
</dbReference>
<dbReference type="AlphaFoldDB" id="A0A6G7YI70"/>
<dbReference type="KEGG" id="npi:G7071_14660"/>
<evidence type="ECO:0000313" key="1">
    <source>
        <dbReference type="EMBL" id="QIK76480.1"/>
    </source>
</evidence>
<evidence type="ECO:0000313" key="2">
    <source>
        <dbReference type="Proteomes" id="UP000502035"/>
    </source>
</evidence>
<proteinExistence type="predicted"/>
<organism evidence="1 2">
    <name type="scientific">Nocardioides piscis</name>
    <dbReference type="NCBI Taxonomy" id="2714938"/>
    <lineage>
        <taxon>Bacteria</taxon>
        <taxon>Bacillati</taxon>
        <taxon>Actinomycetota</taxon>
        <taxon>Actinomycetes</taxon>
        <taxon>Propionibacteriales</taxon>
        <taxon>Nocardioidaceae</taxon>
        <taxon>Nocardioides</taxon>
    </lineage>
</organism>
<reference evidence="1 2" key="1">
    <citation type="submission" date="2020-03" db="EMBL/GenBank/DDBJ databases">
        <title>Nocardioides sp. nov., isolated from fish.</title>
        <authorList>
            <person name="Hyun D.-W."/>
            <person name="Bae J.-W."/>
        </authorList>
    </citation>
    <scope>NUCLEOTIDE SEQUENCE [LARGE SCALE GENOMIC DNA]</scope>
    <source>
        <strain evidence="1 2">HDW12A</strain>
    </source>
</reference>